<feature type="compositionally biased region" description="Basic and acidic residues" evidence="1">
    <location>
        <begin position="87"/>
        <end position="119"/>
    </location>
</feature>
<feature type="compositionally biased region" description="Basic and acidic residues" evidence="1">
    <location>
        <begin position="21"/>
        <end position="48"/>
    </location>
</feature>
<feature type="compositionally biased region" description="Polar residues" evidence="1">
    <location>
        <begin position="582"/>
        <end position="606"/>
    </location>
</feature>
<keyword evidence="3" id="KW-1185">Reference proteome</keyword>
<feature type="region of interest" description="Disordered" evidence="1">
    <location>
        <begin position="732"/>
        <end position="797"/>
    </location>
</feature>
<feature type="non-terminal residue" evidence="2">
    <location>
        <position position="1"/>
    </location>
</feature>
<evidence type="ECO:0000313" key="2">
    <source>
        <dbReference type="EMBL" id="GKT36968.1"/>
    </source>
</evidence>
<protein>
    <submittedName>
        <fullName evidence="2">E3 ubiquitin-protein ligase RBBP6 family like protein</fullName>
    </submittedName>
</protein>
<name>A0ABQ5KWZ2_9EUKA</name>
<evidence type="ECO:0000256" key="1">
    <source>
        <dbReference type="SAM" id="MobiDB-lite"/>
    </source>
</evidence>
<feature type="compositionally biased region" description="Basic and acidic residues" evidence="1">
    <location>
        <begin position="562"/>
        <end position="580"/>
    </location>
</feature>
<dbReference type="Proteomes" id="UP001057375">
    <property type="component" value="Unassembled WGS sequence"/>
</dbReference>
<feature type="region of interest" description="Disordered" evidence="1">
    <location>
        <begin position="16"/>
        <end position="119"/>
    </location>
</feature>
<comment type="caution">
    <text evidence="2">The sequence shown here is derived from an EMBL/GenBank/DDBJ whole genome shotgun (WGS) entry which is preliminary data.</text>
</comment>
<accession>A0ABQ5KWZ2</accession>
<sequence length="1317" mass="148355">SITGMMIDIGHVFAKTSASLSEKEKKERKERTRIQNEQMRKENEAKKRILERKKNKISAAEMIEIDTDDLDSVGKRRWKEKEEEDAVERKKEKKEKKEKEEEMEEERKRNSAPLDDHDQLHSSVRSVRTVFNAPRCAPASLTETLAKQKHEIPIHLLTYVYVASSLVRRSILHPLLDIISHPFSHFKSVRKAVWMKYPIHVNSCCSAPICTAESSFSASLVLSHIIALLHPLLSCIPPSDLSMIMLWCACIVGSGMPFQRKTIMYVDQPSPHRSFHQTDLSNNNSNSILGSPQGSDIVPSCEERVVFGSIQFEHDQPHPVGNTSNHVESKDALVSLSTISSISGRSVSPSPSLSYENEHSVTSSVDCDYGSHVIPIHYGIKSGVISLFSTCLRVGTAIMKGRKEEDRWMLLHSLFHPLHWDQSRASMREGEPENEEELMWAWDSTDCQWILSHLYPEEYLDHQLDLDDTMEIEPGSRVNRKKKILYPTFKSMFPSYRFILPTISSLISSPTSLFLISSLSFALFPDAHTLHRNIYPFTKSKEVPQKNKDKWVGKVQLERRIEGKKDESEGKKDKKKDATVDKVQSQPNSPKTPQHASTSSTNSQALVLSKRTRKRKSMSEHVSAVKMTSQPSQRQTIILLISSTVHTTQSTSMITNMATGLQYQIDVLCKCIWGYVHRSSFAGIFFVRKTIAQGVISCAPHQLARILNSIPEKKRDRFTRAIGANIGMINGSSRSSLSSSTSSKSASRTSRSSGQSVSRSRSTSPSRSPSSRSTVSSSRSTVSSSRSTVSSSRSTSSRSVSSLDFSYFIEDWSPNIRNVFDTRIMCLTNLWRKVYGVVKCAHRRGQKHMTFMMSAQVPSTKQMAAVKAAAEAGRTMMLGYPHNMFVETHSIMSVCAASLGRTLQSSGSQHAAAPSPTYPLPPLIISHCLQLIREIFASASCLLPFYSFCLLVLENGSMEIDRMRGEIRKVCVRAGELVSLVVLAIDKELKYQQAKQHQGLIVKKSVKEEALKEEEGDVEEDQVHLSPIVHGGMSYFPFCRPSILPIFSTVVLTVAECCIFCSQLTTLKSVKSLFSSSILTLAQTQLIRHAPEDEQRKICMLCAEAAYSFSHLAASDESSMIFEEQPTARDKHLEHVKDISTAAALMCGDVCKQEKMDHKEVGRILDPRTLLECEYLSQLGLKDIIIGELRLQGNAQKAADWIRKLLIRDTEGRESLKMDPCQQCFPHLLFMKKEHDSKSSAGMHTLSINYKSLDCGYGQKDHFAWLSEWFISNIYKFMFSDEHLEALFWMIGQYHPESPVIVIKKLLNVVCENERRK</sequence>
<reference evidence="2" key="1">
    <citation type="submission" date="2022-03" db="EMBL/GenBank/DDBJ databases">
        <title>Draft genome sequence of Aduncisulcus paluster, a free-living microaerophilic Fornicata.</title>
        <authorList>
            <person name="Yuyama I."/>
            <person name="Kume K."/>
            <person name="Tamura T."/>
            <person name="Inagaki Y."/>
            <person name="Hashimoto T."/>
        </authorList>
    </citation>
    <scope>NUCLEOTIDE SEQUENCE</scope>
    <source>
        <strain evidence="2">NY0171</strain>
    </source>
</reference>
<dbReference type="EMBL" id="BQXS01011349">
    <property type="protein sequence ID" value="GKT36968.1"/>
    <property type="molecule type" value="Genomic_DNA"/>
</dbReference>
<organism evidence="2 3">
    <name type="scientific">Aduncisulcus paluster</name>
    <dbReference type="NCBI Taxonomy" id="2918883"/>
    <lineage>
        <taxon>Eukaryota</taxon>
        <taxon>Metamonada</taxon>
        <taxon>Carpediemonas-like organisms</taxon>
        <taxon>Aduncisulcus</taxon>
    </lineage>
</organism>
<gene>
    <name evidence="2" type="ORF">ADUPG1_009839</name>
</gene>
<evidence type="ECO:0000313" key="3">
    <source>
        <dbReference type="Proteomes" id="UP001057375"/>
    </source>
</evidence>
<proteinExistence type="predicted"/>
<feature type="region of interest" description="Disordered" evidence="1">
    <location>
        <begin position="562"/>
        <end position="627"/>
    </location>
</feature>